<dbReference type="Gramene" id="LPERR11G18080.1">
    <property type="protein sequence ID" value="LPERR11G18080.1"/>
    <property type="gene ID" value="LPERR11G18080"/>
</dbReference>
<reference evidence="3" key="2">
    <citation type="submission" date="2013-12" db="EMBL/GenBank/DDBJ databases">
        <authorList>
            <person name="Yu Y."/>
            <person name="Lee S."/>
            <person name="de Baynast K."/>
            <person name="Wissotski M."/>
            <person name="Liu L."/>
            <person name="Talag J."/>
            <person name="Goicoechea J."/>
            <person name="Angelova A."/>
            <person name="Jetty R."/>
            <person name="Kudrna D."/>
            <person name="Golser W."/>
            <person name="Rivera L."/>
            <person name="Zhang J."/>
            <person name="Wing R."/>
        </authorList>
    </citation>
    <scope>NUCLEOTIDE SEQUENCE</scope>
</reference>
<organism evidence="2 3">
    <name type="scientific">Leersia perrieri</name>
    <dbReference type="NCBI Taxonomy" id="77586"/>
    <lineage>
        <taxon>Eukaryota</taxon>
        <taxon>Viridiplantae</taxon>
        <taxon>Streptophyta</taxon>
        <taxon>Embryophyta</taxon>
        <taxon>Tracheophyta</taxon>
        <taxon>Spermatophyta</taxon>
        <taxon>Magnoliopsida</taxon>
        <taxon>Liliopsida</taxon>
        <taxon>Poales</taxon>
        <taxon>Poaceae</taxon>
        <taxon>BOP clade</taxon>
        <taxon>Oryzoideae</taxon>
        <taxon>Oryzeae</taxon>
        <taxon>Oryzinae</taxon>
        <taxon>Leersia</taxon>
    </lineage>
</organism>
<protein>
    <submittedName>
        <fullName evidence="2">Uncharacterized protein</fullName>
    </submittedName>
</protein>
<dbReference type="HOGENOM" id="CLU_2295727_0_0_1"/>
<accession>A0A0D9XUV5</accession>
<reference evidence="2" key="3">
    <citation type="submission" date="2015-04" db="UniProtKB">
        <authorList>
            <consortium name="EnsemblPlants"/>
        </authorList>
    </citation>
    <scope>IDENTIFICATION</scope>
</reference>
<evidence type="ECO:0000313" key="2">
    <source>
        <dbReference type="EnsemblPlants" id="LPERR11G18080.1"/>
    </source>
</evidence>
<keyword evidence="1" id="KW-1133">Transmembrane helix</keyword>
<evidence type="ECO:0000313" key="3">
    <source>
        <dbReference type="Proteomes" id="UP000032180"/>
    </source>
</evidence>
<evidence type="ECO:0000256" key="1">
    <source>
        <dbReference type="SAM" id="Phobius"/>
    </source>
</evidence>
<keyword evidence="3" id="KW-1185">Reference proteome</keyword>
<keyword evidence="1" id="KW-0812">Transmembrane</keyword>
<proteinExistence type="predicted"/>
<reference evidence="2 3" key="1">
    <citation type="submission" date="2012-08" db="EMBL/GenBank/DDBJ databases">
        <title>Oryza genome evolution.</title>
        <authorList>
            <person name="Wing R.A."/>
        </authorList>
    </citation>
    <scope>NUCLEOTIDE SEQUENCE</scope>
</reference>
<keyword evidence="1" id="KW-0472">Membrane</keyword>
<feature type="transmembrane region" description="Helical" evidence="1">
    <location>
        <begin position="63"/>
        <end position="86"/>
    </location>
</feature>
<dbReference type="Proteomes" id="UP000032180">
    <property type="component" value="Chromosome 11"/>
</dbReference>
<dbReference type="EnsemblPlants" id="LPERR11G18080.1">
    <property type="protein sequence ID" value="LPERR11G18080.1"/>
    <property type="gene ID" value="LPERR11G18080"/>
</dbReference>
<name>A0A0D9XUV5_9ORYZ</name>
<dbReference type="AlphaFoldDB" id="A0A0D9XUV5"/>
<sequence length="101" mass="11377">MAERIAQASRKYKAGVGRRGCQAGKPKNANRFIGTYHTYQVTSDYTYLHPLAIIKEQKVQKDFIGLVSNINISIFLDCWCLVYLPIAQFAPLGPTKKKVSK</sequence>